<keyword evidence="3" id="KW-1185">Reference proteome</keyword>
<sequence>MSKSKRRNQRQVRPPAASAPSEDTVPGEDALEFLFNYRPKFKKPTGFEGSDGTRGTAQYDMHLHSQLILKDIILFPDMLEQLAGAVNSQHCTSTGSIRDLPPVPEGHDLHRLSVHQNLQEFEGIEIGPEVDLQRQYPKLQNISSLVASTLVAGLGQWSSIFQYSEKPISMMPYALADGYLSLNKDIVAKAGLPDDLDSDIQLVIETGLSDFLFWEFKSMNAGSEGVMQAISHLAGSKFPWVRCPTSQSCGGRFCQKTNNRFQFTVTGHKTGVDGGILEDTSDIKSGVSNRRTPRLDKSNIDLSPTSVLNTSGWKFKLPERKLRKAGSKRKPASPDEVGGDNSEDECDASGGADDGSVHRLPFTKGDFYKALKIIQQVWAEAVNVDVTFMVLNAGSREFIGIRDRNLQRLYLSPLIDLDNPGSLPAGYFKIHAGLQIAALHDVILRAKRLKALSRRPKLHTFRYDRGEPYPDKEPNTIKTTRPCKSTATPKAAKAKISEVEDKENENDEDYYSGSELTSEEQQLFRRLRKAGSLEISWNTHIDGLGQASSMTVTRITQSNARPLNCTKMEVHVMDQYPKSTHSYYCYVDNGQVAVRGIVIKFAQFPHERKGLRKEYDMYTKLWRIESIATSLGIPEHFGLYKFQDKMVLVLLDSGDPAPTKFRNRTPNDIYAVIQGS</sequence>
<evidence type="ECO:0000256" key="1">
    <source>
        <dbReference type="SAM" id="MobiDB-lite"/>
    </source>
</evidence>
<proteinExistence type="predicted"/>
<protein>
    <submittedName>
        <fullName evidence="2">Uncharacterized protein</fullName>
    </submittedName>
</protein>
<evidence type="ECO:0000313" key="2">
    <source>
        <dbReference type="EMBL" id="KAK0437290.1"/>
    </source>
</evidence>
<feature type="region of interest" description="Disordered" evidence="1">
    <location>
        <begin position="1"/>
        <end position="26"/>
    </location>
</feature>
<feature type="compositionally biased region" description="Basic residues" evidence="1">
    <location>
        <begin position="322"/>
        <end position="331"/>
    </location>
</feature>
<feature type="region of interest" description="Disordered" evidence="1">
    <location>
        <begin position="322"/>
        <end position="353"/>
    </location>
</feature>
<dbReference type="AlphaFoldDB" id="A0AA39J6Y1"/>
<dbReference type="RefSeq" id="XP_060322562.1">
    <property type="nucleotide sequence ID" value="XM_060480455.1"/>
</dbReference>
<feature type="compositionally biased region" description="Basic residues" evidence="1">
    <location>
        <begin position="1"/>
        <end position="10"/>
    </location>
</feature>
<dbReference type="GeneID" id="85364003"/>
<feature type="region of interest" description="Disordered" evidence="1">
    <location>
        <begin position="463"/>
        <end position="515"/>
    </location>
</feature>
<organism evidence="2 3">
    <name type="scientific">Armillaria tabescens</name>
    <name type="common">Ringless honey mushroom</name>
    <name type="synonym">Agaricus tabescens</name>
    <dbReference type="NCBI Taxonomy" id="1929756"/>
    <lineage>
        <taxon>Eukaryota</taxon>
        <taxon>Fungi</taxon>
        <taxon>Dikarya</taxon>
        <taxon>Basidiomycota</taxon>
        <taxon>Agaricomycotina</taxon>
        <taxon>Agaricomycetes</taxon>
        <taxon>Agaricomycetidae</taxon>
        <taxon>Agaricales</taxon>
        <taxon>Marasmiineae</taxon>
        <taxon>Physalacriaceae</taxon>
        <taxon>Desarmillaria</taxon>
    </lineage>
</organism>
<evidence type="ECO:0000313" key="3">
    <source>
        <dbReference type="Proteomes" id="UP001175211"/>
    </source>
</evidence>
<name>A0AA39J6Y1_ARMTA</name>
<feature type="compositionally biased region" description="Acidic residues" evidence="1">
    <location>
        <begin position="337"/>
        <end position="347"/>
    </location>
</feature>
<comment type="caution">
    <text evidence="2">The sequence shown here is derived from an EMBL/GenBank/DDBJ whole genome shotgun (WGS) entry which is preliminary data.</text>
</comment>
<reference evidence="2" key="1">
    <citation type="submission" date="2023-06" db="EMBL/GenBank/DDBJ databases">
        <authorList>
            <consortium name="Lawrence Berkeley National Laboratory"/>
            <person name="Ahrendt S."/>
            <person name="Sahu N."/>
            <person name="Indic B."/>
            <person name="Wong-Bajracharya J."/>
            <person name="Merenyi Z."/>
            <person name="Ke H.-M."/>
            <person name="Monk M."/>
            <person name="Kocsube S."/>
            <person name="Drula E."/>
            <person name="Lipzen A."/>
            <person name="Balint B."/>
            <person name="Henrissat B."/>
            <person name="Andreopoulos B."/>
            <person name="Martin F.M."/>
            <person name="Harder C.B."/>
            <person name="Rigling D."/>
            <person name="Ford K.L."/>
            <person name="Foster G.D."/>
            <person name="Pangilinan J."/>
            <person name="Papanicolaou A."/>
            <person name="Barry K."/>
            <person name="LaButti K."/>
            <person name="Viragh M."/>
            <person name="Koriabine M."/>
            <person name="Yan M."/>
            <person name="Riley R."/>
            <person name="Champramary S."/>
            <person name="Plett K.L."/>
            <person name="Tsai I.J."/>
            <person name="Slot J."/>
            <person name="Sipos G."/>
            <person name="Plett J."/>
            <person name="Nagy L.G."/>
            <person name="Grigoriev I.V."/>
        </authorList>
    </citation>
    <scope>NUCLEOTIDE SEQUENCE</scope>
    <source>
        <strain evidence="2">CCBAS 213</strain>
    </source>
</reference>
<dbReference type="Proteomes" id="UP001175211">
    <property type="component" value="Unassembled WGS sequence"/>
</dbReference>
<dbReference type="EMBL" id="JAUEPS010000113">
    <property type="protein sequence ID" value="KAK0437290.1"/>
    <property type="molecule type" value="Genomic_DNA"/>
</dbReference>
<accession>A0AA39J6Y1</accession>
<feature type="compositionally biased region" description="Basic and acidic residues" evidence="1">
    <location>
        <begin position="463"/>
        <end position="475"/>
    </location>
</feature>
<feature type="region of interest" description="Disordered" evidence="1">
    <location>
        <begin position="280"/>
        <end position="300"/>
    </location>
</feature>
<feature type="compositionally biased region" description="Acidic residues" evidence="1">
    <location>
        <begin position="500"/>
        <end position="510"/>
    </location>
</feature>
<gene>
    <name evidence="2" type="ORF">EV420DRAFT_1753512</name>
</gene>